<dbReference type="GeneID" id="27728770"/>
<gene>
    <name evidence="1" type="ORF">SAPIO_CDS9698</name>
</gene>
<protein>
    <submittedName>
        <fullName evidence="1">Uncharacterized protein</fullName>
    </submittedName>
</protein>
<organism evidence="1 2">
    <name type="scientific">Pseudallescheria apiosperma</name>
    <name type="common">Scedosporium apiospermum</name>
    <dbReference type="NCBI Taxonomy" id="563466"/>
    <lineage>
        <taxon>Eukaryota</taxon>
        <taxon>Fungi</taxon>
        <taxon>Dikarya</taxon>
        <taxon>Ascomycota</taxon>
        <taxon>Pezizomycotina</taxon>
        <taxon>Sordariomycetes</taxon>
        <taxon>Hypocreomycetidae</taxon>
        <taxon>Microascales</taxon>
        <taxon>Microascaceae</taxon>
        <taxon>Scedosporium</taxon>
    </lineage>
</organism>
<name>A0A084FXC8_PSEDA</name>
<evidence type="ECO:0000313" key="2">
    <source>
        <dbReference type="Proteomes" id="UP000028545"/>
    </source>
</evidence>
<evidence type="ECO:0000313" key="1">
    <source>
        <dbReference type="EMBL" id="KEZ39740.1"/>
    </source>
</evidence>
<dbReference type="RefSeq" id="XP_016639539.1">
    <property type="nucleotide sequence ID" value="XM_016791029.1"/>
</dbReference>
<dbReference type="VEuPathDB" id="FungiDB:SAPIO_CDS9698"/>
<dbReference type="AlphaFoldDB" id="A0A084FXC8"/>
<dbReference type="Proteomes" id="UP000028545">
    <property type="component" value="Unassembled WGS sequence"/>
</dbReference>
<dbReference type="OMA" id="GHLVWED"/>
<dbReference type="EMBL" id="JOWA01000143">
    <property type="protein sequence ID" value="KEZ39740.1"/>
    <property type="molecule type" value="Genomic_DNA"/>
</dbReference>
<accession>A0A084FXC8</accession>
<dbReference type="KEGG" id="sapo:SAPIO_CDS9698"/>
<dbReference type="OrthoDB" id="5221663at2759"/>
<comment type="caution">
    <text evidence="1">The sequence shown here is derived from an EMBL/GenBank/DDBJ whole genome shotgun (WGS) entry which is preliminary data.</text>
</comment>
<reference evidence="1 2" key="1">
    <citation type="journal article" date="2014" name="Genome Announc.">
        <title>Draft genome sequence of the pathogenic fungus Scedosporium apiospermum.</title>
        <authorList>
            <person name="Vandeputte P."/>
            <person name="Ghamrawi S."/>
            <person name="Rechenmann M."/>
            <person name="Iltis A."/>
            <person name="Giraud S."/>
            <person name="Fleury M."/>
            <person name="Thornton C."/>
            <person name="Delhaes L."/>
            <person name="Meyer W."/>
            <person name="Papon N."/>
            <person name="Bouchara J.P."/>
        </authorList>
    </citation>
    <scope>NUCLEOTIDE SEQUENCE [LARGE SCALE GENOMIC DNA]</scope>
    <source>
        <strain evidence="1 2">IHEM 14462</strain>
    </source>
</reference>
<proteinExistence type="predicted"/>
<dbReference type="HOGENOM" id="CLU_035068_0_0_1"/>
<keyword evidence="2" id="KW-1185">Reference proteome</keyword>
<sequence>MSLDTVGTLLAAIANLLTEGLQILAQTDTHLWGPDEHEQVRAFEDALDEAKKDFQELSPLVKGQLYYQNDRKRESLDELRALRAKFETHIQSFRDWGNAGGPINPLWLNDTKLLRRELHRAQCKAVGRIFALEQESEPRCLGAFLVYRKQRAWANQPCNQLEEYKRRQLEELMTCNSVGKFERFGEQDIAFVCDFCDGYMVWEDLESMPSIRTVDETVTASGTRTPPLPPTLGAEHWQATGFAVTTREEKSIVFAPLAVGNHLPPDAGEWESRIICPVCNDEYVLAQGDDEMEQIRYDERSYANLAAFQAHMEWQHTSYPVPTIPLPALPSPKSNCRIM</sequence>